<feature type="non-terminal residue" evidence="1">
    <location>
        <position position="1"/>
    </location>
</feature>
<evidence type="ECO:0000313" key="2">
    <source>
        <dbReference type="Proteomes" id="UP001548189"/>
    </source>
</evidence>
<keyword evidence="2" id="KW-1185">Reference proteome</keyword>
<evidence type="ECO:0000313" key="1">
    <source>
        <dbReference type="EMBL" id="MET1257612.1"/>
    </source>
</evidence>
<accession>A0ABV2C0B5</accession>
<dbReference type="Proteomes" id="UP001548189">
    <property type="component" value="Unassembled WGS sequence"/>
</dbReference>
<comment type="caution">
    <text evidence="1">The sequence shown here is derived from an EMBL/GenBank/DDBJ whole genome shotgun (WGS) entry which is preliminary data.</text>
</comment>
<gene>
    <name evidence="1" type="ORF">ABVT43_20945</name>
</gene>
<dbReference type="EMBL" id="JBEVCJ010000129">
    <property type="protein sequence ID" value="MET1257612.1"/>
    <property type="molecule type" value="Genomic_DNA"/>
</dbReference>
<protein>
    <submittedName>
        <fullName evidence="1">Uncharacterized protein</fullName>
    </submittedName>
</protein>
<sequence length="193" mass="21399">LNLIETPRESLCLSETINFSHSRKGGGYMPIIQLLNPGRDSAKVSPYSRKILQDIMKVAGVSQITITSTARTAAEQARIMFENIERHGVVHQKQLYSSYGDKVIDEYSALKQKGKNKVEIISGMTIKINFLGPRNVSRHAGNPNKLIVIDIAPSSINLALRTKFESAVNSDSRVSKFLTPPNDPAYHLEIPQP</sequence>
<dbReference type="RefSeq" id="WP_353898194.1">
    <property type="nucleotide sequence ID" value="NZ_JBEVCJ010000129.1"/>
</dbReference>
<reference evidence="1 2" key="1">
    <citation type="submission" date="2024-06" db="EMBL/GenBank/DDBJ databases">
        <authorList>
            <person name="Li F."/>
        </authorList>
    </citation>
    <scope>NUCLEOTIDE SEQUENCE [LARGE SCALE GENOMIC DNA]</scope>
    <source>
        <strain evidence="1 2">GXAS 311</strain>
    </source>
</reference>
<proteinExistence type="predicted"/>
<name>A0ABV2C0B5_9GAMM</name>
<organism evidence="1 2">
    <name type="scientific">Aliikangiella maris</name>
    <dbReference type="NCBI Taxonomy" id="3162458"/>
    <lineage>
        <taxon>Bacteria</taxon>
        <taxon>Pseudomonadati</taxon>
        <taxon>Pseudomonadota</taxon>
        <taxon>Gammaproteobacteria</taxon>
        <taxon>Oceanospirillales</taxon>
        <taxon>Pleioneaceae</taxon>
        <taxon>Aliikangiella</taxon>
    </lineage>
</organism>